<dbReference type="Proteomes" id="UP001488838">
    <property type="component" value="Unassembled WGS sequence"/>
</dbReference>
<sequence>LRGANPEAPAPPLHTYRLGPAGPRIPAAARAAAPPPTPPPRPRAARPSAGLCKTVGLSARSSVRCPGPASPSARVDSSVPAATNPSPAPERSASATRGRGLAGCVGRAAADGAGIKRQPRKQLVSARPAPDPAGGLEQNRLLGKAEPSQHCWDPVPKSPLPCKHCIVGYLLGS</sequence>
<gene>
    <name evidence="2" type="ORF">U0070_022078</name>
</gene>
<name>A0AAW0HQT8_MYOGA</name>
<feature type="region of interest" description="Disordered" evidence="1">
    <location>
        <begin position="1"/>
        <end position="100"/>
    </location>
</feature>
<evidence type="ECO:0000313" key="3">
    <source>
        <dbReference type="Proteomes" id="UP001488838"/>
    </source>
</evidence>
<proteinExistence type="predicted"/>
<comment type="caution">
    <text evidence="2">The sequence shown here is derived from an EMBL/GenBank/DDBJ whole genome shotgun (WGS) entry which is preliminary data.</text>
</comment>
<dbReference type="EMBL" id="JBBHLL010000377">
    <property type="protein sequence ID" value="KAK7804460.1"/>
    <property type="molecule type" value="Genomic_DNA"/>
</dbReference>
<keyword evidence="3" id="KW-1185">Reference proteome</keyword>
<feature type="compositionally biased region" description="Pro residues" evidence="1">
    <location>
        <begin position="33"/>
        <end position="42"/>
    </location>
</feature>
<accession>A0AAW0HQT8</accession>
<dbReference type="AlphaFoldDB" id="A0AAW0HQT8"/>
<feature type="non-terminal residue" evidence="2">
    <location>
        <position position="1"/>
    </location>
</feature>
<evidence type="ECO:0000313" key="2">
    <source>
        <dbReference type="EMBL" id="KAK7804460.1"/>
    </source>
</evidence>
<evidence type="ECO:0000256" key="1">
    <source>
        <dbReference type="SAM" id="MobiDB-lite"/>
    </source>
</evidence>
<reference evidence="2 3" key="1">
    <citation type="journal article" date="2023" name="bioRxiv">
        <title>Conserved and derived expression patterns and positive selection on dental genes reveal complex evolutionary context of ever-growing rodent molars.</title>
        <authorList>
            <person name="Calamari Z.T."/>
            <person name="Song A."/>
            <person name="Cohen E."/>
            <person name="Akter M."/>
            <person name="Roy R.D."/>
            <person name="Hallikas O."/>
            <person name="Christensen M.M."/>
            <person name="Li P."/>
            <person name="Marangoni P."/>
            <person name="Jernvall J."/>
            <person name="Klein O.D."/>
        </authorList>
    </citation>
    <scope>NUCLEOTIDE SEQUENCE [LARGE SCALE GENOMIC DNA]</scope>
    <source>
        <strain evidence="2">V071</strain>
    </source>
</reference>
<feature type="region of interest" description="Disordered" evidence="1">
    <location>
        <begin position="112"/>
        <end position="153"/>
    </location>
</feature>
<protein>
    <submittedName>
        <fullName evidence="2">Uncharacterized protein</fullName>
    </submittedName>
</protein>
<organism evidence="2 3">
    <name type="scientific">Myodes glareolus</name>
    <name type="common">Bank vole</name>
    <name type="synonym">Clethrionomys glareolus</name>
    <dbReference type="NCBI Taxonomy" id="447135"/>
    <lineage>
        <taxon>Eukaryota</taxon>
        <taxon>Metazoa</taxon>
        <taxon>Chordata</taxon>
        <taxon>Craniata</taxon>
        <taxon>Vertebrata</taxon>
        <taxon>Euteleostomi</taxon>
        <taxon>Mammalia</taxon>
        <taxon>Eutheria</taxon>
        <taxon>Euarchontoglires</taxon>
        <taxon>Glires</taxon>
        <taxon>Rodentia</taxon>
        <taxon>Myomorpha</taxon>
        <taxon>Muroidea</taxon>
        <taxon>Cricetidae</taxon>
        <taxon>Arvicolinae</taxon>
        <taxon>Myodes</taxon>
    </lineage>
</organism>
<feature type="compositionally biased region" description="Low complexity" evidence="1">
    <location>
        <begin position="20"/>
        <end position="32"/>
    </location>
</feature>